<dbReference type="InterPro" id="IPR000644">
    <property type="entry name" value="CBS_dom"/>
</dbReference>
<feature type="domain" description="CBS" evidence="6">
    <location>
        <begin position="146"/>
        <end position="205"/>
    </location>
</feature>
<feature type="region of interest" description="Disordered" evidence="5">
    <location>
        <begin position="293"/>
        <end position="326"/>
    </location>
</feature>
<reference evidence="7" key="2">
    <citation type="journal article" date="2012" name="Nat. Commun.">
        <title>Draft genome sequence and genetic transformation of the oleaginous alga Nannochloropis gaditana.</title>
        <authorList>
            <person name="Radakovits R."/>
            <person name="Jinkerson R.E."/>
            <person name="Fuerstenberg S.I."/>
            <person name="Tae H."/>
            <person name="Settlage R.E."/>
            <person name="Boore J.L."/>
            <person name="Posewitz M.C."/>
        </authorList>
    </citation>
    <scope>NUCLEOTIDE SEQUENCE</scope>
    <source>
        <strain evidence="7">CCMP526</strain>
    </source>
</reference>
<dbReference type="SUPFAM" id="SSF54631">
    <property type="entry name" value="CBS-domain pair"/>
    <property type="match status" value="2"/>
</dbReference>
<reference evidence="7" key="1">
    <citation type="journal article" date="2012" name="Bioengineered">
        <title>Additional insights into the genome of the oleaginous model alga Nannochloropsis gaditana.</title>
        <authorList>
            <person name="Jinkerson R.E."/>
            <person name="Radakovits R."/>
            <person name="Posewitz M.C."/>
        </authorList>
    </citation>
    <scope>NUCLEOTIDE SEQUENCE</scope>
    <source>
        <strain evidence="7">CCMP526</strain>
    </source>
</reference>
<accession>I2CP89</accession>
<feature type="compositionally biased region" description="Basic and acidic residues" evidence="5">
    <location>
        <begin position="306"/>
        <end position="326"/>
    </location>
</feature>
<keyword evidence="7" id="KW-0808">Transferase</keyword>
<sequence length="326" mass="36736">MAAAGHNVMEVEDAVDDPAEVLLQHKVPSLSMLNDKELLREHRQAGRRTIQDFLRQHKCYEVLRPSGKVVVFDTNIPFQLAFYALVEHDTQAAPLWDSTARKFVGIMVITDFIDTVRDYYKKNVTMSEVAGKSIAQVVHDPEGHRMLHPEFAHGTADDTIYHACELIVKKKLRYLPIVNPEQQLMLSVLSQLDILGYLVNTFREERRLFDQTVYELGIGVFGSVITMPHSSRLIDVLQAMEARNISAVPIVDEEGRVIDLYHRSDVTFIALAGDAEQTMSNLNMRLTDLLPQRRGPASDGEGLKCCQREGGREGGRGRGGGLERRR</sequence>
<dbReference type="PANTHER" id="PTHR13780">
    <property type="entry name" value="AMP-ACTIVATED PROTEIN KINASE, GAMMA REGULATORY SUBUNIT"/>
    <property type="match status" value="1"/>
</dbReference>
<dbReference type="Pfam" id="PF00571">
    <property type="entry name" value="CBS"/>
    <property type="match status" value="2"/>
</dbReference>
<evidence type="ECO:0000256" key="5">
    <source>
        <dbReference type="SAM" id="MobiDB-lite"/>
    </source>
</evidence>
<evidence type="ECO:0000256" key="2">
    <source>
        <dbReference type="ARBA" id="ARBA00022737"/>
    </source>
</evidence>
<proteinExistence type="evidence at transcript level"/>
<keyword evidence="2" id="KW-0677">Repeat</keyword>
<evidence type="ECO:0000256" key="4">
    <source>
        <dbReference type="PROSITE-ProRule" id="PRU00703"/>
    </source>
</evidence>
<evidence type="ECO:0000256" key="1">
    <source>
        <dbReference type="ARBA" id="ARBA00006750"/>
    </source>
</evidence>
<gene>
    <name evidence="7" type="ORF">NGATSA_3025000</name>
</gene>
<dbReference type="AlphaFoldDB" id="I2CP89"/>
<organism evidence="7">
    <name type="scientific">Nannochloropsis gaditana (strain CCMP526)</name>
    <name type="common">Green microalga</name>
    <name type="synonym">Microchloropsis gaditana</name>
    <dbReference type="NCBI Taxonomy" id="1093141"/>
    <lineage>
        <taxon>Eukaryota</taxon>
        <taxon>Sar</taxon>
        <taxon>Stramenopiles</taxon>
        <taxon>Ochrophyta</taxon>
        <taxon>Eustigmatophyceae</taxon>
        <taxon>Eustigmatales</taxon>
        <taxon>Monodopsidaceae</taxon>
        <taxon>Nannochloropsis</taxon>
    </lineage>
</organism>
<comment type="similarity">
    <text evidence="1">Belongs to the 5'-AMP-activated protein kinase gamma subunit family.</text>
</comment>
<evidence type="ECO:0000313" key="7">
    <source>
        <dbReference type="EMBL" id="AFJ68722.1"/>
    </source>
</evidence>
<dbReference type="InterPro" id="IPR046342">
    <property type="entry name" value="CBS_dom_sf"/>
</dbReference>
<dbReference type="InterPro" id="IPR050511">
    <property type="entry name" value="AMPK_gamma/SDS23_families"/>
</dbReference>
<dbReference type="GO" id="GO:0016301">
    <property type="term" value="F:kinase activity"/>
    <property type="evidence" value="ECO:0007669"/>
    <property type="project" value="UniProtKB-KW"/>
</dbReference>
<evidence type="ECO:0000256" key="3">
    <source>
        <dbReference type="ARBA" id="ARBA00023122"/>
    </source>
</evidence>
<name>I2CP89_NANGC</name>
<dbReference type="PANTHER" id="PTHR13780:SF35">
    <property type="entry name" value="LD22662P"/>
    <property type="match status" value="1"/>
</dbReference>
<dbReference type="EMBL" id="JU965438">
    <property type="protein sequence ID" value="AFJ68722.1"/>
    <property type="molecule type" value="mRNA"/>
</dbReference>
<evidence type="ECO:0000259" key="6">
    <source>
        <dbReference type="PROSITE" id="PS51371"/>
    </source>
</evidence>
<protein>
    <submittedName>
        <fullName evidence="7">5'-AMP-activated protein kinase, regulatory gamma subunit</fullName>
    </submittedName>
</protein>
<keyword evidence="7" id="KW-0418">Kinase</keyword>
<dbReference type="PROSITE" id="PS51371">
    <property type="entry name" value="CBS"/>
    <property type="match status" value="2"/>
</dbReference>
<dbReference type="SMART" id="SM00116">
    <property type="entry name" value="CBS"/>
    <property type="match status" value="3"/>
</dbReference>
<keyword evidence="3 4" id="KW-0129">CBS domain</keyword>
<dbReference type="Gene3D" id="3.10.580.10">
    <property type="entry name" value="CBS-domain"/>
    <property type="match status" value="2"/>
</dbReference>
<feature type="domain" description="CBS" evidence="6">
    <location>
        <begin position="220"/>
        <end position="276"/>
    </location>
</feature>